<accession>A0ABT1G998</accession>
<keyword evidence="2" id="KW-1185">Reference proteome</keyword>
<reference evidence="1 2" key="1">
    <citation type="submission" date="2022-03" db="EMBL/GenBank/DDBJ databases">
        <title>Genomic Encyclopedia of Type Strains, Phase III (KMG-III): the genomes of soil and plant-associated and newly described type strains.</title>
        <authorList>
            <person name="Whitman W."/>
        </authorList>
    </citation>
    <scope>NUCLEOTIDE SEQUENCE [LARGE SCALE GENOMIC DNA]</scope>
    <source>
        <strain evidence="1 2">BSker1</strain>
    </source>
</reference>
<comment type="caution">
    <text evidence="1">The sequence shown here is derived from an EMBL/GenBank/DDBJ whole genome shotgun (WGS) entry which is preliminary data.</text>
</comment>
<dbReference type="RefSeq" id="WP_253448928.1">
    <property type="nucleotide sequence ID" value="NZ_JALJYF010000002.1"/>
</dbReference>
<evidence type="ECO:0000313" key="2">
    <source>
        <dbReference type="Proteomes" id="UP001523550"/>
    </source>
</evidence>
<dbReference type="InterPro" id="IPR029044">
    <property type="entry name" value="Nucleotide-diphossugar_trans"/>
</dbReference>
<organism evidence="1 2">
    <name type="scientific">Natronospira proteinivora</name>
    <dbReference type="NCBI Taxonomy" id="1807133"/>
    <lineage>
        <taxon>Bacteria</taxon>
        <taxon>Pseudomonadati</taxon>
        <taxon>Pseudomonadota</taxon>
        <taxon>Gammaproteobacteria</taxon>
        <taxon>Natronospirales</taxon>
        <taxon>Natronospiraceae</taxon>
        <taxon>Natronospira</taxon>
    </lineage>
</organism>
<dbReference type="EMBL" id="JALJYF010000002">
    <property type="protein sequence ID" value="MCP1727901.1"/>
    <property type="molecule type" value="Genomic_DNA"/>
</dbReference>
<sequence length="336" mass="37925">MSQTLEAAYELMRMARYDDALAQYRKAQAQTPELAHLLDYNIRLCEARKAGEAPEAGAIEHQSSPQIDVTLTTISSRLDRIIPVLHSLSNQSLTPRRIVLYLSEDPRLLDNGVSRKDPRLGPIRKMERVEIKWTRNTGSYRKIVPYVEECAGEESASGQLFVTADDDTLYPYYFLERLYQEYLRSKCVVAFRGRRMCLAENEIAPYSEWQLGVPEPSFLNVPTGKDGVIYSTSFFTDEFMDMGGALDAAPTADDLWIKWHTALNGVRSIVLRPKAATSDYESFPVVDYSKEYRDVSLYKAHNSSGSGNKNDDAVGALEKYFSANYGYSVLDVCKAL</sequence>
<protein>
    <recommendedName>
        <fullName evidence="3">Glycosyl transferase family 2</fullName>
    </recommendedName>
</protein>
<evidence type="ECO:0000313" key="1">
    <source>
        <dbReference type="EMBL" id="MCP1727901.1"/>
    </source>
</evidence>
<dbReference type="Proteomes" id="UP001523550">
    <property type="component" value="Unassembled WGS sequence"/>
</dbReference>
<proteinExistence type="predicted"/>
<evidence type="ECO:0008006" key="3">
    <source>
        <dbReference type="Google" id="ProtNLM"/>
    </source>
</evidence>
<gene>
    <name evidence="1" type="ORF">J2T60_001901</name>
</gene>
<name>A0ABT1G998_9GAMM</name>
<dbReference type="SUPFAM" id="SSF53448">
    <property type="entry name" value="Nucleotide-diphospho-sugar transferases"/>
    <property type="match status" value="1"/>
</dbReference>